<feature type="chain" id="PRO_5036688350" evidence="6">
    <location>
        <begin position="21"/>
        <end position="423"/>
    </location>
</feature>
<dbReference type="CDD" id="cd18989">
    <property type="entry name" value="LGIC_ECD_cation"/>
    <property type="match status" value="1"/>
</dbReference>
<keyword evidence="4 5" id="KW-0472">Membrane</keyword>
<keyword evidence="6" id="KW-0732">Signal</keyword>
<dbReference type="Proteomes" id="UP000887566">
    <property type="component" value="Unplaced"/>
</dbReference>
<feature type="transmembrane region" description="Helical" evidence="5">
    <location>
        <begin position="228"/>
        <end position="250"/>
    </location>
</feature>
<evidence type="ECO:0000259" key="8">
    <source>
        <dbReference type="Pfam" id="PF02932"/>
    </source>
</evidence>
<dbReference type="Pfam" id="PF02931">
    <property type="entry name" value="Neur_chan_LBD"/>
    <property type="match status" value="1"/>
</dbReference>
<dbReference type="FunFam" id="2.70.170.10:FF:000027">
    <property type="entry name" value="Ligand-Gated ion Channel"/>
    <property type="match status" value="1"/>
</dbReference>
<dbReference type="Gene3D" id="1.20.58.390">
    <property type="entry name" value="Neurotransmitter-gated ion-channel transmembrane domain"/>
    <property type="match status" value="1"/>
</dbReference>
<dbReference type="InterPro" id="IPR036734">
    <property type="entry name" value="Neur_chan_lig-bd_sf"/>
</dbReference>
<dbReference type="InterPro" id="IPR006029">
    <property type="entry name" value="Neurotrans-gated_channel_TM"/>
</dbReference>
<feature type="transmembrane region" description="Helical" evidence="5">
    <location>
        <begin position="262"/>
        <end position="279"/>
    </location>
</feature>
<dbReference type="Pfam" id="PF02932">
    <property type="entry name" value="Neur_chan_memb"/>
    <property type="match status" value="1"/>
</dbReference>
<comment type="subcellular location">
    <subcellularLocation>
        <location evidence="1">Membrane</location>
        <topology evidence="1">Multi-pass membrane protein</topology>
    </subcellularLocation>
</comment>
<dbReference type="Gene3D" id="2.70.170.10">
    <property type="entry name" value="Neurotransmitter-gated ion-channel ligand-binding domain"/>
    <property type="match status" value="1"/>
</dbReference>
<dbReference type="GO" id="GO:0005230">
    <property type="term" value="F:extracellular ligand-gated monoatomic ion channel activity"/>
    <property type="evidence" value="ECO:0007669"/>
    <property type="project" value="InterPro"/>
</dbReference>
<name>A0A914UQE6_9BILA</name>
<dbReference type="PANTHER" id="PTHR18945">
    <property type="entry name" value="NEUROTRANSMITTER GATED ION CHANNEL"/>
    <property type="match status" value="1"/>
</dbReference>
<dbReference type="PRINTS" id="PR00252">
    <property type="entry name" value="NRIONCHANNEL"/>
</dbReference>
<evidence type="ECO:0000256" key="6">
    <source>
        <dbReference type="SAM" id="SignalP"/>
    </source>
</evidence>
<evidence type="ECO:0000256" key="5">
    <source>
        <dbReference type="SAM" id="Phobius"/>
    </source>
</evidence>
<protein>
    <submittedName>
        <fullName evidence="10">Uncharacterized protein</fullName>
    </submittedName>
</protein>
<keyword evidence="9" id="KW-1185">Reference proteome</keyword>
<dbReference type="WBParaSite" id="PSAMB.scaffold1177size34915.g11456.t1">
    <property type="protein sequence ID" value="PSAMB.scaffold1177size34915.g11456.t1"/>
    <property type="gene ID" value="PSAMB.scaffold1177size34915.g11456"/>
</dbReference>
<evidence type="ECO:0000256" key="1">
    <source>
        <dbReference type="ARBA" id="ARBA00004141"/>
    </source>
</evidence>
<feature type="domain" description="Neurotransmitter-gated ion-channel ligand-binding" evidence="7">
    <location>
        <begin position="23"/>
        <end position="207"/>
    </location>
</feature>
<evidence type="ECO:0000256" key="3">
    <source>
        <dbReference type="ARBA" id="ARBA00022989"/>
    </source>
</evidence>
<dbReference type="InterPro" id="IPR036719">
    <property type="entry name" value="Neuro-gated_channel_TM_sf"/>
</dbReference>
<dbReference type="InterPro" id="IPR006201">
    <property type="entry name" value="Neur_channel"/>
</dbReference>
<dbReference type="SUPFAM" id="SSF63712">
    <property type="entry name" value="Nicotinic receptor ligand binding domain-like"/>
    <property type="match status" value="1"/>
</dbReference>
<evidence type="ECO:0000313" key="9">
    <source>
        <dbReference type="Proteomes" id="UP000887566"/>
    </source>
</evidence>
<dbReference type="InterPro" id="IPR038050">
    <property type="entry name" value="Neuro_actylchol_rec"/>
</dbReference>
<dbReference type="InterPro" id="IPR006202">
    <property type="entry name" value="Neur_chan_lig-bd"/>
</dbReference>
<organism evidence="9 10">
    <name type="scientific">Plectus sambesii</name>
    <dbReference type="NCBI Taxonomy" id="2011161"/>
    <lineage>
        <taxon>Eukaryota</taxon>
        <taxon>Metazoa</taxon>
        <taxon>Ecdysozoa</taxon>
        <taxon>Nematoda</taxon>
        <taxon>Chromadorea</taxon>
        <taxon>Plectida</taxon>
        <taxon>Plectina</taxon>
        <taxon>Plectoidea</taxon>
        <taxon>Plectidae</taxon>
        <taxon>Plectus</taxon>
    </lineage>
</organism>
<proteinExistence type="predicted"/>
<reference evidence="10" key="1">
    <citation type="submission" date="2022-11" db="UniProtKB">
        <authorList>
            <consortium name="WormBaseParasite"/>
        </authorList>
    </citation>
    <scope>IDENTIFICATION</scope>
</reference>
<evidence type="ECO:0000313" key="10">
    <source>
        <dbReference type="WBParaSite" id="PSAMB.scaffold1177size34915.g11456.t1"/>
    </source>
</evidence>
<feature type="domain" description="Neurotransmitter-gated ion-channel transmembrane" evidence="8">
    <location>
        <begin position="233"/>
        <end position="367"/>
    </location>
</feature>
<feature type="transmembrane region" description="Helical" evidence="5">
    <location>
        <begin position="291"/>
        <end position="316"/>
    </location>
</feature>
<evidence type="ECO:0000256" key="2">
    <source>
        <dbReference type="ARBA" id="ARBA00022692"/>
    </source>
</evidence>
<sequence>MRQAISGLLFVIFCHKTAQSSERSVITHILENYDRRIRPVHDESQITLVYVQLNIIGLLEVNAPQEYIKLAVSFDHRWHDEFLTWDPLKFNGTKKVRVPADMIWRPDVTVVTAVLEAEYIKEKDDLFLNIFYDGSIYLNFPIVLTNYCAMKTDTFPFDTQVCTITLSSWLYANDEMILEHTGKMRMIEHLNTEWEMFPYESETTDFFTGEVYFKNLHYHQKIKRKSTYYVWVIIVPTFIVTALSIAGIFAPFNNTGEREEKVTLGLTTLLTLAVILSLVTGEMPRATNLPLLGRFILFEISVCVVSMALSLCIMFLHQRSTTRQWPMPQWLMKVAFCNRRDQVHKIFDQATDTELKKCHESEDNHGKLAGICFWQLNKSIIKVNNLLERMEANDDRKNCWTVVFDQAMRSSRQRKTGRPAQRE</sequence>
<feature type="signal peptide" evidence="6">
    <location>
        <begin position="1"/>
        <end position="20"/>
    </location>
</feature>
<dbReference type="AlphaFoldDB" id="A0A914UQE6"/>
<dbReference type="GO" id="GO:0016020">
    <property type="term" value="C:membrane"/>
    <property type="evidence" value="ECO:0007669"/>
    <property type="project" value="UniProtKB-SubCell"/>
</dbReference>
<dbReference type="SUPFAM" id="SSF90112">
    <property type="entry name" value="Neurotransmitter-gated ion-channel transmembrane pore"/>
    <property type="match status" value="1"/>
</dbReference>
<dbReference type="GO" id="GO:0004888">
    <property type="term" value="F:transmembrane signaling receptor activity"/>
    <property type="evidence" value="ECO:0007669"/>
    <property type="project" value="InterPro"/>
</dbReference>
<keyword evidence="3 5" id="KW-1133">Transmembrane helix</keyword>
<evidence type="ECO:0000256" key="4">
    <source>
        <dbReference type="ARBA" id="ARBA00023136"/>
    </source>
</evidence>
<evidence type="ECO:0000259" key="7">
    <source>
        <dbReference type="Pfam" id="PF02931"/>
    </source>
</evidence>
<accession>A0A914UQE6</accession>
<keyword evidence="2 5" id="KW-0812">Transmembrane</keyword>